<proteinExistence type="predicted"/>
<accession>A0A429YW83</accession>
<evidence type="ECO:0000313" key="1">
    <source>
        <dbReference type="EMBL" id="RST85652.1"/>
    </source>
</evidence>
<name>A0A429YW83_9HYPH</name>
<organism evidence="1 2">
    <name type="scientific">Aquibium carbonis</name>
    <dbReference type="NCBI Taxonomy" id="2495581"/>
    <lineage>
        <taxon>Bacteria</taxon>
        <taxon>Pseudomonadati</taxon>
        <taxon>Pseudomonadota</taxon>
        <taxon>Alphaproteobacteria</taxon>
        <taxon>Hyphomicrobiales</taxon>
        <taxon>Phyllobacteriaceae</taxon>
        <taxon>Aquibium</taxon>
    </lineage>
</organism>
<dbReference type="OrthoDB" id="9806994at2"/>
<dbReference type="InterPro" id="IPR009061">
    <property type="entry name" value="DNA-bd_dom_put_sf"/>
</dbReference>
<sequence>MSSPAYLTIDEVIERYRGQISEGTFRNWRSLRVGPSFIKIGRVPLYPIEELDRWDQSNLVVCRRSQTFRTNQSAITELEASSF</sequence>
<dbReference type="GO" id="GO:0003677">
    <property type="term" value="F:DNA binding"/>
    <property type="evidence" value="ECO:0007669"/>
    <property type="project" value="UniProtKB-KW"/>
</dbReference>
<dbReference type="SUPFAM" id="SSF46955">
    <property type="entry name" value="Putative DNA-binding domain"/>
    <property type="match status" value="1"/>
</dbReference>
<evidence type="ECO:0000313" key="2">
    <source>
        <dbReference type="Proteomes" id="UP000278398"/>
    </source>
</evidence>
<keyword evidence="2" id="KW-1185">Reference proteome</keyword>
<dbReference type="Proteomes" id="UP000278398">
    <property type="component" value="Unassembled WGS sequence"/>
</dbReference>
<gene>
    <name evidence="1" type="ORF">EJC49_14770</name>
</gene>
<keyword evidence="1" id="KW-0238">DNA-binding</keyword>
<comment type="caution">
    <text evidence="1">The sequence shown here is derived from an EMBL/GenBank/DDBJ whole genome shotgun (WGS) entry which is preliminary data.</text>
</comment>
<protein>
    <submittedName>
        <fullName evidence="1">DNA-binding protein</fullName>
    </submittedName>
</protein>
<dbReference type="EMBL" id="RWKW01000052">
    <property type="protein sequence ID" value="RST85652.1"/>
    <property type="molecule type" value="Genomic_DNA"/>
</dbReference>
<dbReference type="AlphaFoldDB" id="A0A429YW83"/>
<reference evidence="1 2" key="1">
    <citation type="submission" date="2018-12" db="EMBL/GenBank/DDBJ databases">
        <title>Mesorhizobium carbonis sp. nov., isolated from coal mine water.</title>
        <authorList>
            <person name="Xin W."/>
            <person name="Xu Z."/>
            <person name="Xiang F."/>
            <person name="Zhang J."/>
            <person name="Xi L."/>
            <person name="Liu J."/>
        </authorList>
    </citation>
    <scope>NUCLEOTIDE SEQUENCE [LARGE SCALE GENOMIC DNA]</scope>
    <source>
        <strain evidence="1 2">B2.3</strain>
    </source>
</reference>